<dbReference type="AlphaFoldDB" id="A0A6P7FVH9"/>
<dbReference type="Proteomes" id="UP001652700">
    <property type="component" value="Unplaced"/>
</dbReference>
<proteinExistence type="predicted"/>
<reference evidence="2" key="2">
    <citation type="submission" date="2025-05" db="UniProtKB">
        <authorList>
            <consortium name="EnsemblMetazoa"/>
        </authorList>
    </citation>
    <scope>IDENTIFICATION</scope>
</reference>
<name>A0A6P7FVH9_DIAVI</name>
<evidence type="ECO:0000313" key="2">
    <source>
        <dbReference type="EnsemblMetazoa" id="XP_028136943.1"/>
    </source>
</evidence>
<protein>
    <submittedName>
        <fullName evidence="4">Uncharacterized protein LOC114331545</fullName>
    </submittedName>
</protein>
<feature type="domain" description="F-box" evidence="1">
    <location>
        <begin position="50"/>
        <end position="99"/>
    </location>
</feature>
<evidence type="ECO:0000259" key="1">
    <source>
        <dbReference type="PROSITE" id="PS50181"/>
    </source>
</evidence>
<dbReference type="EnsemblMetazoa" id="XM_028281142.2">
    <property type="protein sequence ID" value="XP_028136943.1"/>
    <property type="gene ID" value="LOC114331545"/>
</dbReference>
<evidence type="ECO:0000313" key="3">
    <source>
        <dbReference type="Proteomes" id="UP001652700"/>
    </source>
</evidence>
<dbReference type="RefSeq" id="XP_028136943.1">
    <property type="nucleotide sequence ID" value="XM_028281142.1"/>
</dbReference>
<dbReference type="InterPro" id="IPR036047">
    <property type="entry name" value="F-box-like_dom_sf"/>
</dbReference>
<organism evidence="4">
    <name type="scientific">Diabrotica virgifera virgifera</name>
    <name type="common">western corn rootworm</name>
    <dbReference type="NCBI Taxonomy" id="50390"/>
    <lineage>
        <taxon>Eukaryota</taxon>
        <taxon>Metazoa</taxon>
        <taxon>Ecdysozoa</taxon>
        <taxon>Arthropoda</taxon>
        <taxon>Hexapoda</taxon>
        <taxon>Insecta</taxon>
        <taxon>Pterygota</taxon>
        <taxon>Neoptera</taxon>
        <taxon>Endopterygota</taxon>
        <taxon>Coleoptera</taxon>
        <taxon>Polyphaga</taxon>
        <taxon>Cucujiformia</taxon>
        <taxon>Chrysomeloidea</taxon>
        <taxon>Chrysomelidae</taxon>
        <taxon>Galerucinae</taxon>
        <taxon>Diabroticina</taxon>
        <taxon>Diabroticites</taxon>
        <taxon>Diabrotica</taxon>
    </lineage>
</organism>
<dbReference type="InterPro" id="IPR001810">
    <property type="entry name" value="F-box_dom"/>
</dbReference>
<gene>
    <name evidence="4" type="primary">LOC114331545</name>
</gene>
<dbReference type="PROSITE" id="PS50181">
    <property type="entry name" value="FBOX"/>
    <property type="match status" value="1"/>
</dbReference>
<evidence type="ECO:0000313" key="4">
    <source>
        <dbReference type="RefSeq" id="XP_028136943.1"/>
    </source>
</evidence>
<accession>A0A6P7FVH9</accession>
<dbReference type="OrthoDB" id="6077919at2759"/>
<dbReference type="KEGG" id="dvv:114331545"/>
<dbReference type="GeneID" id="114331545"/>
<dbReference type="InParanoid" id="A0A6P7FVH9"/>
<keyword evidence="3" id="KW-1185">Reference proteome</keyword>
<reference evidence="4" key="1">
    <citation type="submission" date="2025-04" db="UniProtKB">
        <authorList>
            <consortium name="RefSeq"/>
        </authorList>
    </citation>
    <scope>IDENTIFICATION</scope>
    <source>
        <tissue evidence="4">Whole insect</tissue>
    </source>
</reference>
<sequence length="465" mass="54890">MEDKEDINIGSDNNYNKKHIGYYTRSKRRKLENGGEEYTKAPHISTHKRKLSILCLPDEILSVIFKNVSKSDLSENVRLVNHRFKEIAEGILNTCFKKIGKTITNLTLTTEQSLQRADDDMEVKCVLKLLSMLEILKTQYDIVVATVWRYVYNDYYRTTKSCVFAGKLIDVYFTFMDKFLHCPYLLYASAVIRDYDLPREITMILRMTKSFCVHFDKVVEEPLIKKQIGCKIVDLVDCTKFVKKTIVHEHIVGRDYFAGEYYYYFQNSWFVSFPVESAKSSDWCQHIRMMHMRLRRIVQAHNEMFLQQYQYERELGYIPDTFFIKTRKPGNNSYTGYGDIGNNFFYYGVMNDGAYIQKFGEEEGLDQEPQIEVDEFFDEDIIQEDIPEHNTLYGIPYLGFRVHVKVRCPLACAPLNFLITLDEEFKQQIKRRKKTDITVDMKVLFDCESACYPRLPTTYEYHQIT</sequence>
<dbReference type="SUPFAM" id="SSF81383">
    <property type="entry name" value="F-box domain"/>
    <property type="match status" value="1"/>
</dbReference>